<dbReference type="Proteomes" id="UP000261420">
    <property type="component" value="Unplaced"/>
</dbReference>
<evidence type="ECO:0000313" key="2">
    <source>
        <dbReference type="Proteomes" id="UP000261420"/>
    </source>
</evidence>
<accession>A0A3B4UKD7</accession>
<dbReference type="Ensembl" id="ENSSDUT00000018503.1">
    <property type="protein sequence ID" value="ENSSDUP00000018175.1"/>
    <property type="gene ID" value="ENSSDUG00000013265.1"/>
</dbReference>
<dbReference type="STRING" id="41447.ENSSDUP00000018175"/>
<name>A0A3B4UKD7_SERDU</name>
<organism evidence="1 2">
    <name type="scientific">Seriola dumerili</name>
    <name type="common">Greater amberjack</name>
    <name type="synonym">Caranx dumerili</name>
    <dbReference type="NCBI Taxonomy" id="41447"/>
    <lineage>
        <taxon>Eukaryota</taxon>
        <taxon>Metazoa</taxon>
        <taxon>Chordata</taxon>
        <taxon>Craniata</taxon>
        <taxon>Vertebrata</taxon>
        <taxon>Euteleostomi</taxon>
        <taxon>Actinopterygii</taxon>
        <taxon>Neopterygii</taxon>
        <taxon>Teleostei</taxon>
        <taxon>Neoteleostei</taxon>
        <taxon>Acanthomorphata</taxon>
        <taxon>Carangaria</taxon>
        <taxon>Carangiformes</taxon>
        <taxon>Carangidae</taxon>
        <taxon>Seriola</taxon>
    </lineage>
</organism>
<protein>
    <submittedName>
        <fullName evidence="1">Uncharacterized protein</fullName>
    </submittedName>
</protein>
<dbReference type="AlphaFoldDB" id="A0A3B4UKD7"/>
<reference evidence="1" key="1">
    <citation type="submission" date="2025-08" db="UniProtKB">
        <authorList>
            <consortium name="Ensembl"/>
        </authorList>
    </citation>
    <scope>IDENTIFICATION</scope>
</reference>
<keyword evidence="2" id="KW-1185">Reference proteome</keyword>
<dbReference type="GeneTree" id="ENSGT00940000179907"/>
<evidence type="ECO:0000313" key="1">
    <source>
        <dbReference type="Ensembl" id="ENSSDUP00000018175.1"/>
    </source>
</evidence>
<proteinExistence type="predicted"/>
<sequence>MRVPENHNIKERCQCVPRPAAPRYVTPAPASPACSEVSPWTVREWKRIPDRLEKPFPQRLQIKGLSPVWIRVWIFKAPDWVKHFPHWLQWGNPLPQNPQEYGLSPVCDKICFCRALDMVNLFPHSLQTYGLSPVCVRRVSSDDLLKARPQIGHLKGFFSVWAFWWAMSSVEFVKWRSQT</sequence>
<reference evidence="1" key="2">
    <citation type="submission" date="2025-09" db="UniProtKB">
        <authorList>
            <consortium name="Ensembl"/>
        </authorList>
    </citation>
    <scope>IDENTIFICATION</scope>
</reference>